<name>V6KXY4_STRRC</name>
<dbReference type="AlphaFoldDB" id="V6KXY4"/>
<keyword evidence="2" id="KW-1185">Reference proteome</keyword>
<reference evidence="1 2" key="1">
    <citation type="journal article" date="2014" name="Genome Announc.">
        <title>Draft Genome Sequence of Streptomyces roseochromogenes subsp. oscitans DS 12.976, Producer of the Aminocoumarin Antibiotic Clorobiocin.</title>
        <authorList>
            <person name="Ruckert C."/>
            <person name="Kalinowski J."/>
            <person name="Heide L."/>
            <person name="Apel A.K."/>
        </authorList>
    </citation>
    <scope>NUCLEOTIDE SEQUENCE [LARGE SCALE GENOMIC DNA]</scope>
    <source>
        <strain evidence="1 2">DS 12.976</strain>
    </source>
</reference>
<comment type="caution">
    <text evidence="1">The sequence shown here is derived from an EMBL/GenBank/DDBJ whole genome shotgun (WGS) entry which is preliminary data.</text>
</comment>
<gene>
    <name evidence="1" type="ORF">M878_02600</name>
</gene>
<accession>V6KXY4</accession>
<organism evidence="1 2">
    <name type="scientific">Streptomyces roseochromogenus subsp. oscitans DS 12.976</name>
    <dbReference type="NCBI Taxonomy" id="1352936"/>
    <lineage>
        <taxon>Bacteria</taxon>
        <taxon>Bacillati</taxon>
        <taxon>Actinomycetota</taxon>
        <taxon>Actinomycetes</taxon>
        <taxon>Kitasatosporales</taxon>
        <taxon>Streptomycetaceae</taxon>
        <taxon>Streptomyces</taxon>
    </lineage>
</organism>
<protein>
    <submittedName>
        <fullName evidence="1">Uncharacterized protein</fullName>
    </submittedName>
</protein>
<evidence type="ECO:0000313" key="2">
    <source>
        <dbReference type="Proteomes" id="UP000017984"/>
    </source>
</evidence>
<dbReference type="PATRIC" id="fig|1352936.5.peg.577"/>
<dbReference type="HOGENOM" id="CLU_3317890_0_0_11"/>
<sequence length="39" mass="4302">MNILAGLDTLFAVVDAGTMRRNIGRLQNRTDRLAVTART</sequence>
<evidence type="ECO:0000313" key="1">
    <source>
        <dbReference type="EMBL" id="EST36286.1"/>
    </source>
</evidence>
<dbReference type="Proteomes" id="UP000017984">
    <property type="component" value="Chromosome"/>
</dbReference>
<proteinExistence type="predicted"/>
<dbReference type="EMBL" id="AWQX01000017">
    <property type="protein sequence ID" value="EST36286.1"/>
    <property type="molecule type" value="Genomic_DNA"/>
</dbReference>